<comment type="caution">
    <text evidence="7">The sequence shown here is derived from an EMBL/GenBank/DDBJ whole genome shotgun (WGS) entry which is preliminary data.</text>
</comment>
<dbReference type="PANTHER" id="PTHR30469:SF36">
    <property type="entry name" value="BLL3903 PROTEIN"/>
    <property type="match status" value="1"/>
</dbReference>
<dbReference type="AlphaFoldDB" id="A0A4Q0M8T4"/>
<evidence type="ECO:0000313" key="8">
    <source>
        <dbReference type="Proteomes" id="UP000290848"/>
    </source>
</evidence>
<keyword evidence="2" id="KW-0812">Transmembrane</keyword>
<feature type="transmembrane region" description="Helical" evidence="2">
    <location>
        <begin position="6"/>
        <end position="23"/>
    </location>
</feature>
<evidence type="ECO:0000256" key="1">
    <source>
        <dbReference type="ARBA" id="ARBA00009477"/>
    </source>
</evidence>
<feature type="domain" description="YknX-like C-terminal permuted SH3-like" evidence="6">
    <location>
        <begin position="285"/>
        <end position="352"/>
    </location>
</feature>
<keyword evidence="2" id="KW-1133">Transmembrane helix</keyword>
<dbReference type="Pfam" id="PF25917">
    <property type="entry name" value="BSH_RND"/>
    <property type="match status" value="1"/>
</dbReference>
<feature type="domain" description="CusB-like beta-barrel" evidence="5">
    <location>
        <begin position="206"/>
        <end position="276"/>
    </location>
</feature>
<accession>A0A4Q0M8T4</accession>
<sequence>MKTKYIIYAVLIIGLGYLIFYRIKKNSGIEQSAGGPPQGGASQKPMTVNGIVVSPVRFANSLTVTGSVDANEQVQIRSEVQGIIRSIAFKEGTNVSKGQVLLRIDDSELRAQLAQALTRENLASETERRAQLLLEKEAISREEYDVALADYRALKAQTQLIRAQLAKTVIRAPFSGKIGLRSVSQGEYLTPTTIVTSLVNINPVKITFSVPEKYSTMVRNNTKLTFTLSGSNEKHTATVYAIEPQVEASTRTLQLRARAANPDGALIPGSFANIQLPLNTIENAILIPTQSVVPVQNGKKVFTSQNGKAKEVMIETSSRTEKDILVTSGLKEGDTVLTTGIMTLKDGIPVKVITGRK</sequence>
<organism evidence="7 8">
    <name type="scientific">Arcticibacter tournemirensis</name>
    <dbReference type="NCBI Taxonomy" id="699437"/>
    <lineage>
        <taxon>Bacteria</taxon>
        <taxon>Pseudomonadati</taxon>
        <taxon>Bacteroidota</taxon>
        <taxon>Sphingobacteriia</taxon>
        <taxon>Sphingobacteriales</taxon>
        <taxon>Sphingobacteriaceae</taxon>
        <taxon>Arcticibacter</taxon>
    </lineage>
</organism>
<dbReference type="Pfam" id="PF25989">
    <property type="entry name" value="YknX_C"/>
    <property type="match status" value="1"/>
</dbReference>
<dbReference type="GO" id="GO:1990281">
    <property type="term" value="C:efflux pump complex"/>
    <property type="evidence" value="ECO:0007669"/>
    <property type="project" value="TreeGrafter"/>
</dbReference>
<keyword evidence="2" id="KW-0472">Membrane</keyword>
<gene>
    <name evidence="7" type="ORF">EKH83_13355</name>
</gene>
<dbReference type="EMBL" id="RXOC01000008">
    <property type="protein sequence ID" value="RXF69136.1"/>
    <property type="molecule type" value="Genomic_DNA"/>
</dbReference>
<feature type="domain" description="Multidrug resistance protein MdtA-like alpha-helical hairpin" evidence="3">
    <location>
        <begin position="108"/>
        <end position="164"/>
    </location>
</feature>
<evidence type="ECO:0000259" key="5">
    <source>
        <dbReference type="Pfam" id="PF25954"/>
    </source>
</evidence>
<dbReference type="Gene3D" id="2.40.420.20">
    <property type="match status" value="1"/>
</dbReference>
<evidence type="ECO:0000256" key="2">
    <source>
        <dbReference type="SAM" id="Phobius"/>
    </source>
</evidence>
<evidence type="ECO:0000313" key="7">
    <source>
        <dbReference type="EMBL" id="RXF69136.1"/>
    </source>
</evidence>
<dbReference type="Gene3D" id="2.40.30.170">
    <property type="match status" value="1"/>
</dbReference>
<dbReference type="NCBIfam" id="TIGR01730">
    <property type="entry name" value="RND_mfp"/>
    <property type="match status" value="1"/>
</dbReference>
<evidence type="ECO:0000259" key="6">
    <source>
        <dbReference type="Pfam" id="PF25989"/>
    </source>
</evidence>
<dbReference type="GO" id="GO:0015562">
    <property type="term" value="F:efflux transmembrane transporter activity"/>
    <property type="evidence" value="ECO:0007669"/>
    <property type="project" value="TreeGrafter"/>
</dbReference>
<name>A0A4Q0M8T4_9SPHI</name>
<dbReference type="RefSeq" id="WP_128769944.1">
    <property type="nucleotide sequence ID" value="NZ_RXOC01000008.1"/>
</dbReference>
<feature type="domain" description="Multidrug resistance protein MdtA-like barrel-sandwich hybrid" evidence="4">
    <location>
        <begin position="72"/>
        <end position="191"/>
    </location>
</feature>
<proteinExistence type="inferred from homology"/>
<dbReference type="PANTHER" id="PTHR30469">
    <property type="entry name" value="MULTIDRUG RESISTANCE PROTEIN MDTA"/>
    <property type="match status" value="1"/>
</dbReference>
<comment type="similarity">
    <text evidence="1">Belongs to the membrane fusion protein (MFP) (TC 8.A.1) family.</text>
</comment>
<dbReference type="InterPro" id="IPR058625">
    <property type="entry name" value="MdtA-like_BSH"/>
</dbReference>
<evidence type="ECO:0000259" key="3">
    <source>
        <dbReference type="Pfam" id="PF25876"/>
    </source>
</evidence>
<dbReference type="InterPro" id="IPR058637">
    <property type="entry name" value="YknX-like_C"/>
</dbReference>
<dbReference type="Pfam" id="PF25876">
    <property type="entry name" value="HH_MFP_RND"/>
    <property type="match status" value="1"/>
</dbReference>
<dbReference type="InterPro" id="IPR058792">
    <property type="entry name" value="Beta-barrel_RND_2"/>
</dbReference>
<dbReference type="Pfam" id="PF25954">
    <property type="entry name" value="Beta-barrel_RND_2"/>
    <property type="match status" value="1"/>
</dbReference>
<dbReference type="Proteomes" id="UP000290848">
    <property type="component" value="Unassembled WGS sequence"/>
</dbReference>
<protein>
    <submittedName>
        <fullName evidence="7">Efflux RND transporter periplasmic adaptor subunit</fullName>
    </submittedName>
</protein>
<dbReference type="Gene3D" id="2.40.50.100">
    <property type="match status" value="1"/>
</dbReference>
<dbReference type="Gene3D" id="1.10.287.470">
    <property type="entry name" value="Helix hairpin bin"/>
    <property type="match status" value="1"/>
</dbReference>
<evidence type="ECO:0000259" key="4">
    <source>
        <dbReference type="Pfam" id="PF25917"/>
    </source>
</evidence>
<reference evidence="7 8" key="1">
    <citation type="submission" date="2018-12" db="EMBL/GenBank/DDBJ databases">
        <title>The Draft Genome Sequence of the Soil Bacterium Pedobacter tournemirensis R1.</title>
        <authorList>
            <person name="He J."/>
        </authorList>
    </citation>
    <scope>NUCLEOTIDE SEQUENCE [LARGE SCALE GENOMIC DNA]</scope>
    <source>
        <strain evidence="7 8">R1</strain>
    </source>
</reference>
<dbReference type="InterPro" id="IPR058624">
    <property type="entry name" value="MdtA-like_HH"/>
</dbReference>
<dbReference type="InterPro" id="IPR006143">
    <property type="entry name" value="RND_pump_MFP"/>
</dbReference>
<dbReference type="SUPFAM" id="SSF111369">
    <property type="entry name" value="HlyD-like secretion proteins"/>
    <property type="match status" value="1"/>
</dbReference>